<proteinExistence type="predicted"/>
<evidence type="ECO:0000313" key="1">
    <source>
        <dbReference type="EMBL" id="RCW45796.1"/>
    </source>
</evidence>
<sequence>MSSLEQARHAKRELRRRLAELADVVGIGVAREQGAADSYAVVVRLSRPVGEIPRSVRVFDTEAGDVDVTVHTEIVGPLRPE</sequence>
<dbReference type="Proteomes" id="UP000253495">
    <property type="component" value="Unassembled WGS sequence"/>
</dbReference>
<evidence type="ECO:0000313" key="2">
    <source>
        <dbReference type="Proteomes" id="UP000253495"/>
    </source>
</evidence>
<name>A0A368VUL2_9ACTN</name>
<dbReference type="RefSeq" id="WP_114451674.1">
    <property type="nucleotide sequence ID" value="NZ_QPJC01000002.1"/>
</dbReference>
<reference evidence="1 2" key="1">
    <citation type="submission" date="2018-07" db="EMBL/GenBank/DDBJ databases">
        <title>Genomic Encyclopedia of Type Strains, Phase III (KMG-III): the genomes of soil and plant-associated and newly described type strains.</title>
        <authorList>
            <person name="Whitman W."/>
        </authorList>
    </citation>
    <scope>NUCLEOTIDE SEQUENCE [LARGE SCALE GENOMIC DNA]</scope>
    <source>
        <strain evidence="1 2">CECT 8575</strain>
    </source>
</reference>
<comment type="caution">
    <text evidence="1">The sequence shown here is derived from an EMBL/GenBank/DDBJ whole genome shotgun (WGS) entry which is preliminary data.</text>
</comment>
<gene>
    <name evidence="1" type="ORF">DFQ14_10297</name>
</gene>
<protein>
    <submittedName>
        <fullName evidence="1">Uncharacterized protein</fullName>
    </submittedName>
</protein>
<organism evidence="1 2">
    <name type="scientific">Halopolyspora algeriensis</name>
    <dbReference type="NCBI Taxonomy" id="1500506"/>
    <lineage>
        <taxon>Bacteria</taxon>
        <taxon>Bacillati</taxon>
        <taxon>Actinomycetota</taxon>
        <taxon>Actinomycetes</taxon>
        <taxon>Actinomycetes incertae sedis</taxon>
        <taxon>Halopolyspora</taxon>
    </lineage>
</organism>
<accession>A0A368VUL2</accession>
<keyword evidence="2" id="KW-1185">Reference proteome</keyword>
<dbReference type="AlphaFoldDB" id="A0A368VUL2"/>
<dbReference type="EMBL" id="QPJC01000002">
    <property type="protein sequence ID" value="RCW45796.1"/>
    <property type="molecule type" value="Genomic_DNA"/>
</dbReference>